<keyword evidence="1" id="KW-0863">Zinc-finger</keyword>
<sequence>MDLENEAAGGPSQTQITVEEIVNIAIHALQVKEAQDKKVSFSEISSLVSEFSGSEDVVAWFQCIDAIKIAYKVSEDMLKLVIINKLTGTAKRWFHSCPSNAALTLSRLELEMTRMFKCQEDRLAIMKKFEARRWRRNEKFCEYYFDKILMGKQLNLADTDLVNYLIEGFDDPILQTQAKMKEFSSTSKLLEPHTPSYTPVNKTQYVPPVVRRCFNCYEEGHLANNCSKPRRARGSCFECQATDHQVKDCPRRKGRQPERRSAQADSTVTYTSSTNVTQDIFPAYMVTCIFRKYLNYEFDAIIDTGSPISLVKESVINREDILPHDSSQNFYGLNKTPLKILGCFEDIVIIADCEVKNIFHVVSDDTMSFDVLLGRNFMSNDLELPNVRGSVKDKVSRKAGGITGVPNLLYGMHRKTLPSEN</sequence>
<dbReference type="CDD" id="cd00303">
    <property type="entry name" value="retropepsin_like"/>
    <property type="match status" value="1"/>
</dbReference>
<feature type="domain" description="CCHC-type" evidence="3">
    <location>
        <begin position="211"/>
        <end position="228"/>
    </location>
</feature>
<dbReference type="InterPro" id="IPR036875">
    <property type="entry name" value="Znf_CCHC_sf"/>
</dbReference>
<accession>A0A9N9N260</accession>
<protein>
    <recommendedName>
        <fullName evidence="3">CCHC-type domain-containing protein</fullName>
    </recommendedName>
</protein>
<evidence type="ECO:0000313" key="4">
    <source>
        <dbReference type="EMBL" id="CAG9773419.1"/>
    </source>
</evidence>
<dbReference type="InterPro" id="IPR021109">
    <property type="entry name" value="Peptidase_aspartic_dom_sf"/>
</dbReference>
<organism evidence="4 5">
    <name type="scientific">Ceutorhynchus assimilis</name>
    <name type="common">cabbage seed weevil</name>
    <dbReference type="NCBI Taxonomy" id="467358"/>
    <lineage>
        <taxon>Eukaryota</taxon>
        <taxon>Metazoa</taxon>
        <taxon>Ecdysozoa</taxon>
        <taxon>Arthropoda</taxon>
        <taxon>Hexapoda</taxon>
        <taxon>Insecta</taxon>
        <taxon>Pterygota</taxon>
        <taxon>Neoptera</taxon>
        <taxon>Endopterygota</taxon>
        <taxon>Coleoptera</taxon>
        <taxon>Polyphaga</taxon>
        <taxon>Cucujiformia</taxon>
        <taxon>Curculionidae</taxon>
        <taxon>Ceutorhynchinae</taxon>
        <taxon>Ceutorhynchus</taxon>
    </lineage>
</organism>
<dbReference type="SUPFAM" id="SSF57756">
    <property type="entry name" value="Retrovirus zinc finger-like domains"/>
    <property type="match status" value="1"/>
</dbReference>
<dbReference type="SMART" id="SM00343">
    <property type="entry name" value="ZnF_C2HC"/>
    <property type="match status" value="2"/>
</dbReference>
<feature type="compositionally biased region" description="Basic and acidic residues" evidence="2">
    <location>
        <begin position="248"/>
        <end position="262"/>
    </location>
</feature>
<evidence type="ECO:0000256" key="2">
    <source>
        <dbReference type="SAM" id="MobiDB-lite"/>
    </source>
</evidence>
<dbReference type="OrthoDB" id="6781522at2759"/>
<dbReference type="EMBL" id="OU892285">
    <property type="protein sequence ID" value="CAG9773419.1"/>
    <property type="molecule type" value="Genomic_DNA"/>
</dbReference>
<dbReference type="InterPro" id="IPR001878">
    <property type="entry name" value="Znf_CCHC"/>
</dbReference>
<dbReference type="Pfam" id="PF00098">
    <property type="entry name" value="zf-CCHC"/>
    <property type="match status" value="1"/>
</dbReference>
<feature type="region of interest" description="Disordered" evidence="2">
    <location>
        <begin position="248"/>
        <end position="268"/>
    </location>
</feature>
<proteinExistence type="predicted"/>
<evidence type="ECO:0000313" key="5">
    <source>
        <dbReference type="Proteomes" id="UP001152799"/>
    </source>
</evidence>
<dbReference type="AlphaFoldDB" id="A0A9N9N260"/>
<dbReference type="Gene3D" id="2.40.70.10">
    <property type="entry name" value="Acid Proteases"/>
    <property type="match status" value="1"/>
</dbReference>
<evidence type="ECO:0000256" key="1">
    <source>
        <dbReference type="PROSITE-ProRule" id="PRU00047"/>
    </source>
</evidence>
<dbReference type="Gene3D" id="4.10.60.10">
    <property type="entry name" value="Zinc finger, CCHC-type"/>
    <property type="match status" value="1"/>
</dbReference>
<keyword evidence="1" id="KW-0479">Metal-binding</keyword>
<dbReference type="GO" id="GO:0003676">
    <property type="term" value="F:nucleic acid binding"/>
    <property type="evidence" value="ECO:0007669"/>
    <property type="project" value="InterPro"/>
</dbReference>
<dbReference type="PANTHER" id="PTHR46888:SF1">
    <property type="entry name" value="RIBONUCLEASE H"/>
    <property type="match status" value="1"/>
</dbReference>
<dbReference type="PROSITE" id="PS50158">
    <property type="entry name" value="ZF_CCHC"/>
    <property type="match status" value="1"/>
</dbReference>
<keyword evidence="1" id="KW-0862">Zinc</keyword>
<name>A0A9N9N260_9CUCU</name>
<dbReference type="Proteomes" id="UP001152799">
    <property type="component" value="Chromosome 9"/>
</dbReference>
<evidence type="ECO:0000259" key="3">
    <source>
        <dbReference type="PROSITE" id="PS50158"/>
    </source>
</evidence>
<reference evidence="4" key="1">
    <citation type="submission" date="2022-01" db="EMBL/GenBank/DDBJ databases">
        <authorList>
            <person name="King R."/>
        </authorList>
    </citation>
    <scope>NUCLEOTIDE SEQUENCE</scope>
</reference>
<dbReference type="SUPFAM" id="SSF50630">
    <property type="entry name" value="Acid proteases"/>
    <property type="match status" value="1"/>
</dbReference>
<gene>
    <name evidence="4" type="ORF">CEUTPL_LOCUS13810</name>
</gene>
<keyword evidence="5" id="KW-1185">Reference proteome</keyword>
<dbReference type="GO" id="GO:0008270">
    <property type="term" value="F:zinc ion binding"/>
    <property type="evidence" value="ECO:0007669"/>
    <property type="project" value="UniProtKB-KW"/>
</dbReference>
<dbReference type="PANTHER" id="PTHR46888">
    <property type="entry name" value="ZINC KNUCKLE DOMAINCONTAINING PROTEIN-RELATED"/>
    <property type="match status" value="1"/>
</dbReference>